<protein>
    <submittedName>
        <fullName evidence="1">Uncharacterized protein</fullName>
    </submittedName>
</protein>
<dbReference type="AlphaFoldDB" id="A0A9P5SNA1"/>
<gene>
    <name evidence="1" type="ORF">BG006_003383</name>
</gene>
<accession>A0A9P5SNA1</accession>
<sequence>MGLYPACNLPWIDTAVNKYIENPQFSFKVEAYMCYVTPGDGTTNPVQGECPWATSTVRLATNATSVASLLRLARVPVATLKAL</sequence>
<evidence type="ECO:0000313" key="1">
    <source>
        <dbReference type="EMBL" id="KAF9333612.1"/>
    </source>
</evidence>
<evidence type="ECO:0000313" key="2">
    <source>
        <dbReference type="Proteomes" id="UP000696485"/>
    </source>
</evidence>
<comment type="caution">
    <text evidence="1">The sequence shown here is derived from an EMBL/GenBank/DDBJ whole genome shotgun (WGS) entry which is preliminary data.</text>
</comment>
<keyword evidence="2" id="KW-1185">Reference proteome</keyword>
<organism evidence="1 2">
    <name type="scientific">Podila minutissima</name>
    <dbReference type="NCBI Taxonomy" id="64525"/>
    <lineage>
        <taxon>Eukaryota</taxon>
        <taxon>Fungi</taxon>
        <taxon>Fungi incertae sedis</taxon>
        <taxon>Mucoromycota</taxon>
        <taxon>Mortierellomycotina</taxon>
        <taxon>Mortierellomycetes</taxon>
        <taxon>Mortierellales</taxon>
        <taxon>Mortierellaceae</taxon>
        <taxon>Podila</taxon>
    </lineage>
</organism>
<proteinExistence type="predicted"/>
<reference evidence="1" key="1">
    <citation type="journal article" date="2020" name="Fungal Divers.">
        <title>Resolving the Mortierellaceae phylogeny through synthesis of multi-gene phylogenetics and phylogenomics.</title>
        <authorList>
            <person name="Vandepol N."/>
            <person name="Liber J."/>
            <person name="Desiro A."/>
            <person name="Na H."/>
            <person name="Kennedy M."/>
            <person name="Barry K."/>
            <person name="Grigoriev I.V."/>
            <person name="Miller A.N."/>
            <person name="O'Donnell K."/>
            <person name="Stajich J.E."/>
            <person name="Bonito G."/>
        </authorList>
    </citation>
    <scope>NUCLEOTIDE SEQUENCE</scope>
    <source>
        <strain evidence="1">NVP1</strain>
    </source>
</reference>
<name>A0A9P5SNA1_9FUNG</name>
<dbReference type="Proteomes" id="UP000696485">
    <property type="component" value="Unassembled WGS sequence"/>
</dbReference>
<dbReference type="EMBL" id="JAAAUY010000192">
    <property type="protein sequence ID" value="KAF9333612.1"/>
    <property type="molecule type" value="Genomic_DNA"/>
</dbReference>